<name>A0A7W3TYF2_9LACO</name>
<evidence type="ECO:0000313" key="2">
    <source>
        <dbReference type="EMBL" id="MBB1085340.1"/>
    </source>
</evidence>
<protein>
    <submittedName>
        <fullName evidence="2">Uncharacterized protein</fullName>
    </submittedName>
</protein>
<dbReference type="InterPro" id="IPR045691">
    <property type="entry name" value="DUF6056"/>
</dbReference>
<feature type="transmembrane region" description="Helical" evidence="1">
    <location>
        <begin position="79"/>
        <end position="100"/>
    </location>
</feature>
<feature type="transmembrane region" description="Helical" evidence="1">
    <location>
        <begin position="9"/>
        <end position="28"/>
    </location>
</feature>
<evidence type="ECO:0000313" key="3">
    <source>
        <dbReference type="Proteomes" id="UP000518255"/>
    </source>
</evidence>
<dbReference type="EMBL" id="JACIUY010000023">
    <property type="protein sequence ID" value="MBB1085340.1"/>
    <property type="molecule type" value="Genomic_DNA"/>
</dbReference>
<proteinExistence type="predicted"/>
<reference evidence="2 3" key="1">
    <citation type="submission" date="2020-07" db="EMBL/GenBank/DDBJ databases">
        <title>Description of Limosilactobacillus balticus sp. nov., Limosilactobacillus agrestis sp. nov., Limosilactobacillus albertensis sp. nov., Limosilactobacillus rudii sp. nov., Limosilactobacillus fastidiosus sp. nov., five novel Limosilactobacillus species isolated from the vertebrate gastrointestinal tract, and proposal of 6 subspecies of Limosilactobacillus reuteri adapted to the gastrointestinal tract of specific vertebrate hosts.</title>
        <authorList>
            <person name="Li F."/>
            <person name="Cheng C."/>
            <person name="Zheng J."/>
            <person name="Quevedo R.M."/>
            <person name="Li J."/>
            <person name="Roos S."/>
            <person name="Gaenzle M.G."/>
            <person name="Walter J."/>
        </authorList>
    </citation>
    <scope>NUCLEOTIDE SEQUENCE [LARGE SCALE GENOMIC DNA]</scope>
    <source>
        <strain evidence="2 3">WF-MA3-C</strain>
    </source>
</reference>
<organism evidence="2 3">
    <name type="scientific">Limosilactobacillus fastidiosus</name>
    <dbReference type="NCBI Taxonomy" id="2759855"/>
    <lineage>
        <taxon>Bacteria</taxon>
        <taxon>Bacillati</taxon>
        <taxon>Bacillota</taxon>
        <taxon>Bacilli</taxon>
        <taxon>Lactobacillales</taxon>
        <taxon>Lactobacillaceae</taxon>
        <taxon>Limosilactobacillus</taxon>
    </lineage>
</organism>
<dbReference type="Proteomes" id="UP000518255">
    <property type="component" value="Unassembled WGS sequence"/>
</dbReference>
<feature type="transmembrane region" description="Helical" evidence="1">
    <location>
        <begin position="112"/>
        <end position="135"/>
    </location>
</feature>
<dbReference type="AlphaFoldDB" id="A0A7W3TYF2"/>
<keyword evidence="1" id="KW-1133">Transmembrane helix</keyword>
<dbReference type="Pfam" id="PF19528">
    <property type="entry name" value="DUF6056"/>
    <property type="match status" value="1"/>
</dbReference>
<keyword evidence="1" id="KW-0472">Membrane</keyword>
<feature type="transmembrane region" description="Helical" evidence="1">
    <location>
        <begin position="141"/>
        <end position="157"/>
    </location>
</feature>
<accession>A0A7W3TYF2</accession>
<keyword evidence="1" id="KW-0812">Transmembrane</keyword>
<sequence length="189" mass="21620">MKNERTYSFLRYLVVVVIFSFMSFWNYITPLWNDDEGWTRMSFTAIVKSCAEDYINSNGRFLGQFFAKTMVNIPLPLEAVLNATAFIIMTLLIFRIASLSNVYGINNEFTKLLLYIFILLNIFLLTPGFSQVYLWRPGAGNYLWLIVVDLIFINLVINKNNSFLHLTITTIFGFLSGGANENTGGGYLL</sequence>
<gene>
    <name evidence="2" type="ORF">H5R63_00715</name>
</gene>
<comment type="caution">
    <text evidence="2">The sequence shown here is derived from an EMBL/GenBank/DDBJ whole genome shotgun (WGS) entry which is preliminary data.</text>
</comment>
<evidence type="ECO:0000256" key="1">
    <source>
        <dbReference type="SAM" id="Phobius"/>
    </source>
</evidence>